<comment type="similarity">
    <text evidence="2">Belongs to the ABC transporter superfamily.</text>
</comment>
<keyword evidence="6" id="KW-0547">Nucleotide-binding</keyword>
<dbReference type="InterPro" id="IPR027417">
    <property type="entry name" value="P-loop_NTPase"/>
</dbReference>
<evidence type="ECO:0000256" key="1">
    <source>
        <dbReference type="ARBA" id="ARBA00004202"/>
    </source>
</evidence>
<dbReference type="AlphaFoldDB" id="A0A2Z2K7V0"/>
<dbReference type="GO" id="GO:0016887">
    <property type="term" value="F:ATP hydrolysis activity"/>
    <property type="evidence" value="ECO:0007669"/>
    <property type="project" value="InterPro"/>
</dbReference>
<protein>
    <submittedName>
        <fullName evidence="11">Dipeptide/oligopeptide/nickel ABC transporter ATP-binding protein</fullName>
    </submittedName>
</protein>
<keyword evidence="12" id="KW-1185">Reference proteome</keyword>
<keyword evidence="9" id="KW-0472">Membrane</keyword>
<organism evidence="11 12">
    <name type="scientific">Paenibacillus donghaensis</name>
    <dbReference type="NCBI Taxonomy" id="414771"/>
    <lineage>
        <taxon>Bacteria</taxon>
        <taxon>Bacillati</taxon>
        <taxon>Bacillota</taxon>
        <taxon>Bacilli</taxon>
        <taxon>Bacillales</taxon>
        <taxon>Paenibacillaceae</taxon>
        <taxon>Paenibacillus</taxon>
    </lineage>
</organism>
<dbReference type="InterPro" id="IPR050388">
    <property type="entry name" value="ABC_Ni/Peptide_Import"/>
</dbReference>
<evidence type="ECO:0000256" key="6">
    <source>
        <dbReference type="ARBA" id="ARBA00022741"/>
    </source>
</evidence>
<dbReference type="OrthoDB" id="9802264at2"/>
<dbReference type="EMBL" id="CP021780">
    <property type="protein sequence ID" value="ASA21207.1"/>
    <property type="molecule type" value="Genomic_DNA"/>
</dbReference>
<dbReference type="KEGG" id="pdh:B9T62_10665"/>
<feature type="domain" description="ABC transporter" evidence="10">
    <location>
        <begin position="7"/>
        <end position="260"/>
    </location>
</feature>
<dbReference type="PANTHER" id="PTHR43297:SF14">
    <property type="entry name" value="ATPASE AAA-TYPE CORE DOMAIN-CONTAINING PROTEIN"/>
    <property type="match status" value="1"/>
</dbReference>
<dbReference type="PANTHER" id="PTHR43297">
    <property type="entry name" value="OLIGOPEPTIDE TRANSPORT ATP-BINDING PROTEIN APPD"/>
    <property type="match status" value="1"/>
</dbReference>
<dbReference type="Proteomes" id="UP000249890">
    <property type="component" value="Chromosome"/>
</dbReference>
<comment type="subcellular location">
    <subcellularLocation>
        <location evidence="1">Cell membrane</location>
        <topology evidence="1">Peripheral membrane protein</topology>
    </subcellularLocation>
</comment>
<evidence type="ECO:0000256" key="3">
    <source>
        <dbReference type="ARBA" id="ARBA00022448"/>
    </source>
</evidence>
<gene>
    <name evidence="11" type="ORF">B9T62_10665</name>
</gene>
<evidence type="ECO:0000256" key="2">
    <source>
        <dbReference type="ARBA" id="ARBA00005417"/>
    </source>
</evidence>
<keyword evidence="8" id="KW-1278">Translocase</keyword>
<dbReference type="RefSeq" id="WP_087915220.1">
    <property type="nucleotide sequence ID" value="NZ_CP021780.1"/>
</dbReference>
<reference evidence="11 12" key="1">
    <citation type="submission" date="2017-06" db="EMBL/GenBank/DDBJ databases">
        <title>Complete genome sequence of Paenibacillus donghaensis KCTC 13049T isolated from East Sea sediment, South Korea.</title>
        <authorList>
            <person name="Jung B.K."/>
            <person name="Hong S.-J."/>
            <person name="Shin J.-H."/>
        </authorList>
    </citation>
    <scope>NUCLEOTIDE SEQUENCE [LARGE SCALE GENOMIC DNA]</scope>
    <source>
        <strain evidence="11 12">KCTC 13049</strain>
    </source>
</reference>
<evidence type="ECO:0000256" key="8">
    <source>
        <dbReference type="ARBA" id="ARBA00022967"/>
    </source>
</evidence>
<dbReference type="GO" id="GO:0015833">
    <property type="term" value="P:peptide transport"/>
    <property type="evidence" value="ECO:0007669"/>
    <property type="project" value="InterPro"/>
</dbReference>
<dbReference type="SUPFAM" id="SSF52540">
    <property type="entry name" value="P-loop containing nucleoside triphosphate hydrolases"/>
    <property type="match status" value="1"/>
</dbReference>
<keyword evidence="7 11" id="KW-0067">ATP-binding</keyword>
<evidence type="ECO:0000313" key="12">
    <source>
        <dbReference type="Proteomes" id="UP000249890"/>
    </source>
</evidence>
<keyword evidence="5" id="KW-0997">Cell inner membrane</keyword>
<dbReference type="InterPro" id="IPR003593">
    <property type="entry name" value="AAA+_ATPase"/>
</dbReference>
<keyword evidence="4" id="KW-1003">Cell membrane</keyword>
<dbReference type="GO" id="GO:0005886">
    <property type="term" value="C:plasma membrane"/>
    <property type="evidence" value="ECO:0007669"/>
    <property type="project" value="UniProtKB-SubCell"/>
</dbReference>
<dbReference type="SMART" id="SM00382">
    <property type="entry name" value="AAA"/>
    <property type="match status" value="1"/>
</dbReference>
<sequence>MSNHPLIEVSNLSVGFNTKKGDTTVFSGLSFEIHAGETVCLVGESGSGKSVAAKSIMQLLPEATASYRKGQILFEGKDLLALSEKEMDAIRGQQMAMIFQDALSALNPVYTIGTQMVDVIRLHASPKLSRKGALAEAKQLLQQVEIRNVDEVMKQYPFQLSGGMRQRVMIAMALSSKPKLLLADEPTTALDVTVQAHILKLIRRLKQQYGMTLLFITHDLGVVYEMADRVLVMNKGELVEQGTKEQIFTNPQHSYTRKLLNSMPRIYFKGEATK</sequence>
<keyword evidence="3" id="KW-0813">Transport</keyword>
<evidence type="ECO:0000256" key="4">
    <source>
        <dbReference type="ARBA" id="ARBA00022475"/>
    </source>
</evidence>
<dbReference type="GO" id="GO:0005524">
    <property type="term" value="F:ATP binding"/>
    <property type="evidence" value="ECO:0007669"/>
    <property type="project" value="UniProtKB-KW"/>
</dbReference>
<dbReference type="InterPro" id="IPR013563">
    <property type="entry name" value="Oligopep_ABC_C"/>
</dbReference>
<evidence type="ECO:0000256" key="5">
    <source>
        <dbReference type="ARBA" id="ARBA00022519"/>
    </source>
</evidence>
<evidence type="ECO:0000256" key="9">
    <source>
        <dbReference type="ARBA" id="ARBA00023136"/>
    </source>
</evidence>
<evidence type="ECO:0000256" key="7">
    <source>
        <dbReference type="ARBA" id="ARBA00022840"/>
    </source>
</evidence>
<evidence type="ECO:0000259" key="10">
    <source>
        <dbReference type="PROSITE" id="PS50893"/>
    </source>
</evidence>
<dbReference type="Pfam" id="PF00005">
    <property type="entry name" value="ABC_tran"/>
    <property type="match status" value="1"/>
</dbReference>
<dbReference type="Gene3D" id="3.40.50.300">
    <property type="entry name" value="P-loop containing nucleotide triphosphate hydrolases"/>
    <property type="match status" value="1"/>
</dbReference>
<evidence type="ECO:0000313" key="11">
    <source>
        <dbReference type="EMBL" id="ASA21207.1"/>
    </source>
</evidence>
<proteinExistence type="inferred from homology"/>
<dbReference type="InterPro" id="IPR017871">
    <property type="entry name" value="ABC_transporter-like_CS"/>
</dbReference>
<dbReference type="InterPro" id="IPR003439">
    <property type="entry name" value="ABC_transporter-like_ATP-bd"/>
</dbReference>
<dbReference type="Pfam" id="PF08352">
    <property type="entry name" value="oligo_HPY"/>
    <property type="match status" value="1"/>
</dbReference>
<dbReference type="PROSITE" id="PS00211">
    <property type="entry name" value="ABC_TRANSPORTER_1"/>
    <property type="match status" value="1"/>
</dbReference>
<dbReference type="FunFam" id="3.40.50.300:FF:000016">
    <property type="entry name" value="Oligopeptide ABC transporter ATP-binding component"/>
    <property type="match status" value="1"/>
</dbReference>
<name>A0A2Z2K7V0_9BACL</name>
<dbReference type="CDD" id="cd03257">
    <property type="entry name" value="ABC_NikE_OppD_transporters"/>
    <property type="match status" value="1"/>
</dbReference>
<accession>A0A2Z2K7V0</accession>
<dbReference type="PROSITE" id="PS50893">
    <property type="entry name" value="ABC_TRANSPORTER_2"/>
    <property type="match status" value="1"/>
</dbReference>